<dbReference type="EMBL" id="CALLCH030000016">
    <property type="protein sequence ID" value="CAI4217648.1"/>
    <property type="molecule type" value="Genomic_DNA"/>
</dbReference>
<sequence>MEETSVLIVGAGPSGLALGALLGRMNVKREIRALLKEFPTVEFRTGCEVIGREELADYSIVDYVEQGGTRKQIRTTWLVGADGKRGVVRKKFLEPEGIKQVEGAWKYVGTWVAANLKITIPTPKSHPEFPLWQLGYTPEQVHEIFWPSGFQFATKIVNQWFIRRAMLIGDAAHVFPPFGGQGIATGIRDAQGLAWRLGMMSRMKLTTEVQQKIMTGWSQERRHGWQAAMEATKLNGSIVNLRSFFKGFIFRTVMRILWWFPSIARYRTKESFKDKLAFNHESCPDGFFIGKAGGGRKVAQVWVREPGASPQLSDSAFIRDPGHFSLVVLVRNQSDADAAAIADLLAEANLPEGLLTMDDVTFYDISGSSSQGMTSNLKAGGKVYYPCTGTELLEEDITPIPAYDVTAVQDRLPNCRAMIRIPIKSPMQCVSKRTRLDSVPSSRIREMIFTAASAASMQALLICS</sequence>
<dbReference type="GO" id="GO:0008688">
    <property type="term" value="F:3-(3-hydroxyphenyl)propionate hydroxylase activity"/>
    <property type="evidence" value="ECO:0007669"/>
    <property type="project" value="TreeGrafter"/>
</dbReference>
<evidence type="ECO:0000256" key="2">
    <source>
        <dbReference type="ARBA" id="ARBA00022827"/>
    </source>
</evidence>
<keyword evidence="2" id="KW-0274">FAD</keyword>
<dbReference type="Gene3D" id="3.50.50.60">
    <property type="entry name" value="FAD/NAD(P)-binding domain"/>
    <property type="match status" value="2"/>
</dbReference>
<dbReference type="Gene3D" id="3.30.70.2450">
    <property type="match status" value="1"/>
</dbReference>
<protein>
    <recommendedName>
        <fullName evidence="4">FAD-binding domain-containing protein</fullName>
    </recommendedName>
</protein>
<evidence type="ECO:0000259" key="4">
    <source>
        <dbReference type="Pfam" id="PF01494"/>
    </source>
</evidence>
<dbReference type="SUPFAM" id="SSF51905">
    <property type="entry name" value="FAD/NAD(P)-binding domain"/>
    <property type="match status" value="1"/>
</dbReference>
<dbReference type="PANTHER" id="PTHR43476">
    <property type="entry name" value="3-(3-HYDROXY-PHENYL)PROPIONATE/3-HYDROXYCINNAMIC ACID HYDROXYLASE"/>
    <property type="match status" value="1"/>
</dbReference>
<comment type="caution">
    <text evidence="5">The sequence shown here is derived from an EMBL/GenBank/DDBJ whole genome shotgun (WGS) entry which is preliminary data.</text>
</comment>
<keyword evidence="3" id="KW-0560">Oxidoreductase</keyword>
<keyword evidence="6" id="KW-1185">Reference proteome</keyword>
<evidence type="ECO:0000313" key="6">
    <source>
        <dbReference type="Proteomes" id="UP000838763"/>
    </source>
</evidence>
<dbReference type="AlphaFoldDB" id="A0A9P1MED0"/>
<keyword evidence="1" id="KW-0285">Flavoprotein</keyword>
<dbReference type="InterPro" id="IPR050631">
    <property type="entry name" value="PheA/TfdB_FAD_monoxygenase"/>
</dbReference>
<dbReference type="PANTHER" id="PTHR43476:SF3">
    <property type="entry name" value="FAD-BINDING MONOOXYGENASE"/>
    <property type="match status" value="1"/>
</dbReference>
<accession>A0A9P1MED0</accession>
<evidence type="ECO:0000256" key="1">
    <source>
        <dbReference type="ARBA" id="ARBA00022630"/>
    </source>
</evidence>
<proteinExistence type="predicted"/>
<reference evidence="5" key="1">
    <citation type="submission" date="2022-11" db="EMBL/GenBank/DDBJ databases">
        <authorList>
            <person name="Scott C."/>
            <person name="Bruce N."/>
        </authorList>
    </citation>
    <scope>NUCLEOTIDE SEQUENCE</scope>
</reference>
<dbReference type="GO" id="GO:0019622">
    <property type="term" value="P:3-(3-hydroxy)phenylpropionate catabolic process"/>
    <property type="evidence" value="ECO:0007669"/>
    <property type="project" value="TreeGrafter"/>
</dbReference>
<gene>
    <name evidence="5" type="ORF">PPNO1_LOCUS7253</name>
</gene>
<dbReference type="InterPro" id="IPR036188">
    <property type="entry name" value="FAD/NAD-bd_sf"/>
</dbReference>
<dbReference type="Proteomes" id="UP000838763">
    <property type="component" value="Unassembled WGS sequence"/>
</dbReference>
<feature type="domain" description="FAD-binding" evidence="4">
    <location>
        <begin position="139"/>
        <end position="227"/>
    </location>
</feature>
<name>A0A9P1MED0_9PEZI</name>
<dbReference type="GO" id="GO:0071949">
    <property type="term" value="F:FAD binding"/>
    <property type="evidence" value="ECO:0007669"/>
    <property type="project" value="InterPro"/>
</dbReference>
<dbReference type="OrthoDB" id="2096480at2759"/>
<dbReference type="Pfam" id="PF01494">
    <property type="entry name" value="FAD_binding_3"/>
    <property type="match status" value="1"/>
</dbReference>
<evidence type="ECO:0000313" key="5">
    <source>
        <dbReference type="EMBL" id="CAI4217648.1"/>
    </source>
</evidence>
<organism evidence="5 6">
    <name type="scientific">Parascedosporium putredinis</name>
    <dbReference type="NCBI Taxonomy" id="1442378"/>
    <lineage>
        <taxon>Eukaryota</taxon>
        <taxon>Fungi</taxon>
        <taxon>Dikarya</taxon>
        <taxon>Ascomycota</taxon>
        <taxon>Pezizomycotina</taxon>
        <taxon>Sordariomycetes</taxon>
        <taxon>Hypocreomycetidae</taxon>
        <taxon>Microascales</taxon>
        <taxon>Microascaceae</taxon>
        <taxon>Parascedosporium</taxon>
    </lineage>
</organism>
<dbReference type="InterPro" id="IPR002938">
    <property type="entry name" value="FAD-bd"/>
</dbReference>
<evidence type="ECO:0000256" key="3">
    <source>
        <dbReference type="ARBA" id="ARBA00023002"/>
    </source>
</evidence>